<evidence type="ECO:0000256" key="5">
    <source>
        <dbReference type="ARBA" id="ARBA00023136"/>
    </source>
</evidence>
<organism evidence="8 9">
    <name type="scientific">Brevibacterium casei CIP 102111</name>
    <dbReference type="NCBI Taxonomy" id="1255625"/>
    <lineage>
        <taxon>Bacteria</taxon>
        <taxon>Bacillati</taxon>
        <taxon>Actinomycetota</taxon>
        <taxon>Actinomycetes</taxon>
        <taxon>Micrococcales</taxon>
        <taxon>Brevibacteriaceae</taxon>
        <taxon>Brevibacterium</taxon>
    </lineage>
</organism>
<evidence type="ECO:0000313" key="8">
    <source>
        <dbReference type="EMBL" id="SMX65559.1"/>
    </source>
</evidence>
<evidence type="ECO:0000256" key="2">
    <source>
        <dbReference type="ARBA" id="ARBA00022448"/>
    </source>
</evidence>
<feature type="transmembrane region" description="Helical" evidence="7">
    <location>
        <begin position="472"/>
        <end position="498"/>
    </location>
</feature>
<evidence type="ECO:0000313" key="9">
    <source>
        <dbReference type="Proteomes" id="UP000234333"/>
    </source>
</evidence>
<keyword evidence="5 7" id="KW-0472">Membrane</keyword>
<dbReference type="GO" id="GO:0022857">
    <property type="term" value="F:transmembrane transporter activity"/>
    <property type="evidence" value="ECO:0007669"/>
    <property type="project" value="InterPro"/>
</dbReference>
<dbReference type="Gene3D" id="1.20.1740.10">
    <property type="entry name" value="Amino acid/polyamine transporter I"/>
    <property type="match status" value="1"/>
</dbReference>
<reference evidence="8 9" key="1">
    <citation type="submission" date="2017-03" db="EMBL/GenBank/DDBJ databases">
        <authorList>
            <person name="Afonso C.L."/>
            <person name="Miller P.J."/>
            <person name="Scott M.A."/>
            <person name="Spackman E."/>
            <person name="Goraichik I."/>
            <person name="Dimitrov K.M."/>
            <person name="Suarez D.L."/>
            <person name="Swayne D.E."/>
        </authorList>
    </citation>
    <scope>NUCLEOTIDE SEQUENCE [LARGE SCALE GENOMIC DNA]</scope>
    <source>
        <strain evidence="8 9">CIP 102111</strain>
    </source>
</reference>
<protein>
    <submittedName>
        <fullName evidence="8">Amino acid/polyamine/organocation transporter, APC superfamily (TC 2.A.3)</fullName>
    </submittedName>
</protein>
<feature type="transmembrane region" description="Helical" evidence="7">
    <location>
        <begin position="310"/>
        <end position="332"/>
    </location>
</feature>
<proteinExistence type="predicted"/>
<dbReference type="InterPro" id="IPR002293">
    <property type="entry name" value="AA/rel_permease1"/>
</dbReference>
<dbReference type="Pfam" id="PF13520">
    <property type="entry name" value="AA_permease_2"/>
    <property type="match status" value="1"/>
</dbReference>
<feature type="transmembrane region" description="Helical" evidence="7">
    <location>
        <begin position="510"/>
        <end position="529"/>
    </location>
</feature>
<feature type="transmembrane region" description="Helical" evidence="7">
    <location>
        <begin position="203"/>
        <end position="220"/>
    </location>
</feature>
<feature type="transmembrane region" description="Helical" evidence="7">
    <location>
        <begin position="363"/>
        <end position="390"/>
    </location>
</feature>
<evidence type="ECO:0000256" key="3">
    <source>
        <dbReference type="ARBA" id="ARBA00022692"/>
    </source>
</evidence>
<feature type="transmembrane region" description="Helical" evidence="7">
    <location>
        <begin position="271"/>
        <end position="290"/>
    </location>
</feature>
<dbReference type="AlphaFoldDB" id="A0A2H1HRL2"/>
<feature type="transmembrane region" description="Helical" evidence="7">
    <location>
        <begin position="438"/>
        <end position="460"/>
    </location>
</feature>
<feature type="transmembrane region" description="Helical" evidence="7">
    <location>
        <begin position="89"/>
        <end position="116"/>
    </location>
</feature>
<dbReference type="PANTHER" id="PTHR45649">
    <property type="entry name" value="AMINO-ACID PERMEASE BAT1"/>
    <property type="match status" value="1"/>
</dbReference>
<feature type="transmembrane region" description="Helical" evidence="7">
    <location>
        <begin position="411"/>
        <end position="432"/>
    </location>
</feature>
<dbReference type="EMBL" id="FXZC01000001">
    <property type="protein sequence ID" value="SMX65559.1"/>
    <property type="molecule type" value="Genomic_DNA"/>
</dbReference>
<keyword evidence="2" id="KW-0813">Transport</keyword>
<comment type="subcellular location">
    <subcellularLocation>
        <location evidence="1">Membrane</location>
        <topology evidence="1">Multi-pass membrane protein</topology>
    </subcellularLocation>
</comment>
<feature type="transmembrane region" description="Helical" evidence="7">
    <location>
        <begin position="164"/>
        <end position="183"/>
    </location>
</feature>
<evidence type="ECO:0000256" key="1">
    <source>
        <dbReference type="ARBA" id="ARBA00004141"/>
    </source>
</evidence>
<evidence type="ECO:0000256" key="7">
    <source>
        <dbReference type="SAM" id="Phobius"/>
    </source>
</evidence>
<feature type="region of interest" description="Disordered" evidence="6">
    <location>
        <begin position="1"/>
        <end position="69"/>
    </location>
</feature>
<feature type="compositionally biased region" description="Polar residues" evidence="6">
    <location>
        <begin position="1"/>
        <end position="13"/>
    </location>
</feature>
<evidence type="ECO:0000256" key="6">
    <source>
        <dbReference type="SAM" id="MobiDB-lite"/>
    </source>
</evidence>
<dbReference type="PANTHER" id="PTHR45649:SF26">
    <property type="entry name" value="OS04G0435100 PROTEIN"/>
    <property type="match status" value="1"/>
</dbReference>
<keyword evidence="3 7" id="KW-0812">Transmembrane</keyword>
<feature type="transmembrane region" description="Helical" evidence="7">
    <location>
        <begin position="122"/>
        <end position="143"/>
    </location>
</feature>
<dbReference type="GO" id="GO:0016020">
    <property type="term" value="C:membrane"/>
    <property type="evidence" value="ECO:0007669"/>
    <property type="project" value="UniProtKB-SubCell"/>
</dbReference>
<accession>A0A2H1HRL2</accession>
<feature type="transmembrane region" description="Helical" evidence="7">
    <location>
        <begin position="232"/>
        <end position="251"/>
    </location>
</feature>
<name>A0A2H1HRL2_9MICO</name>
<keyword evidence="4 7" id="KW-1133">Transmembrane helix</keyword>
<dbReference type="Proteomes" id="UP000234333">
    <property type="component" value="Unassembled WGS sequence"/>
</dbReference>
<gene>
    <name evidence="8" type="ORF">BC102111_00467</name>
</gene>
<dbReference type="PIRSF" id="PIRSF006060">
    <property type="entry name" value="AA_transporter"/>
    <property type="match status" value="1"/>
</dbReference>
<evidence type="ECO:0000256" key="4">
    <source>
        <dbReference type="ARBA" id="ARBA00022989"/>
    </source>
</evidence>
<sequence length="556" mass="59109">MYGGASATSSSARMTEASDAQAKPRPWSAPRSATMSGSHSDSRKGAEMTEQSPQTPRPPQSPRSGAHLSDGDHLSVLGYSDSFERSMSVWANFALGFTYLSPLVGVYSLLAVALAAGGPPSIWWIVIVAAGQMLVALVFGEVVSQFPIAGGIYPWARRLWGKRYAWMAAWVYICAMIVTITSVAEFGAGFVASLFDFELTRNVTLVLALALLFLALAINFSGTKWLARIARIGLFAELIGVIGLGLFLLIFERKHPFSVFFDAMGVAGDGSYLAAFMGAAVAGLFLFYGFEACGDVAEEVSNPARGIPKAMIMTIVVGAVSALFSFGGYVLAAPNLDEIVAGEVVDPIPSILEGSLGPVGAKLFLLIAILAFISCVLSLQAAASRLIFSFARDGMMPGHRWLSKVAEGTKVPRNALIVACTAPALICVLIWFNDGILVAVTSFAILGIYLSFQMVVLASLRQRVKGWKPAGPWSLGAWGIVVNVLALAYGIFAMILLARPGESGAFFADYVVLIGLVVVLAVGFLYLFIARPDRKSDAPEGDAIAVAEAIRAHRRD</sequence>